<evidence type="ECO:0008006" key="5">
    <source>
        <dbReference type="Google" id="ProtNLM"/>
    </source>
</evidence>
<dbReference type="Gene3D" id="3.40.630.30">
    <property type="match status" value="1"/>
</dbReference>
<name>B2A7V8_NATTJ</name>
<accession>B2A7V8</accession>
<sequence length="202" mass="23416">MTGYNLINLHDMINELGEDRVKSILSEFYCPLNIDVENFLRSGKAIEFAKQRIAATHLVFTSYKDSPVIVGYFTLASKVIVISKKSLSKNLQKRIRKFAQYDEHLRQYTMSAPLIAQLGKNFNNRYNRLITGDELLNIACEKVEKTQLDLGGKVVYLECEDKPKLRSFYEDNGFVVFGIRRLDPDERNLFEGDYLIQLLKYL</sequence>
<reference evidence="3 4" key="2">
    <citation type="journal article" date="2011" name="J. Bacteriol.">
        <title>Complete genome sequence of the anaerobic, halophilic alkalithermophile Natranaerobius thermophilus JW/NM-WN-LF.</title>
        <authorList>
            <person name="Zhao B."/>
            <person name="Mesbah N.M."/>
            <person name="Dalin E."/>
            <person name="Goodwin L."/>
            <person name="Nolan M."/>
            <person name="Pitluck S."/>
            <person name="Chertkov O."/>
            <person name="Brettin T.S."/>
            <person name="Han J."/>
            <person name="Larimer F.W."/>
            <person name="Land M.L."/>
            <person name="Hauser L."/>
            <person name="Kyrpides N."/>
            <person name="Wiegel J."/>
        </authorList>
    </citation>
    <scope>NUCLEOTIDE SEQUENCE [LARGE SCALE GENOMIC DNA]</scope>
    <source>
        <strain evidence="4">ATCC BAA-1301 / DSM 18059 / JW/NM-WN-LF</strain>
    </source>
</reference>
<dbReference type="eggNOG" id="COG0456">
    <property type="taxonomic scope" value="Bacteria"/>
</dbReference>
<dbReference type="GO" id="GO:0016746">
    <property type="term" value="F:acyltransferase activity"/>
    <property type="evidence" value="ECO:0007669"/>
    <property type="project" value="UniProtKB-KW"/>
</dbReference>
<evidence type="ECO:0000256" key="2">
    <source>
        <dbReference type="ARBA" id="ARBA00023315"/>
    </source>
</evidence>
<keyword evidence="1" id="KW-0808">Transferase</keyword>
<dbReference type="EMBL" id="CP001034">
    <property type="protein sequence ID" value="ACB84406.1"/>
    <property type="molecule type" value="Genomic_DNA"/>
</dbReference>
<dbReference type="InParanoid" id="B2A7V8"/>
<dbReference type="OrthoDB" id="9802211at2"/>
<proteinExistence type="predicted"/>
<dbReference type="AlphaFoldDB" id="B2A7V8"/>
<keyword evidence="4" id="KW-1185">Reference proteome</keyword>
<dbReference type="PANTHER" id="PTHR36449">
    <property type="entry name" value="ACETYLTRANSFERASE-RELATED"/>
    <property type="match status" value="1"/>
</dbReference>
<dbReference type="PANTHER" id="PTHR36449:SF1">
    <property type="entry name" value="ACETYLTRANSFERASE"/>
    <property type="match status" value="1"/>
</dbReference>
<dbReference type="KEGG" id="nth:Nther_0821"/>
<dbReference type="RefSeq" id="WP_012447284.1">
    <property type="nucleotide sequence ID" value="NC_010718.1"/>
</dbReference>
<dbReference type="STRING" id="457570.Nther_0821"/>
<gene>
    <name evidence="3" type="ordered locus">Nther_0821</name>
</gene>
<evidence type="ECO:0000256" key="1">
    <source>
        <dbReference type="ARBA" id="ARBA00022679"/>
    </source>
</evidence>
<dbReference type="Proteomes" id="UP000001683">
    <property type="component" value="Chromosome"/>
</dbReference>
<protein>
    <recommendedName>
        <fullName evidence="5">N-acetyltransferase domain-containing protein</fullName>
    </recommendedName>
</protein>
<dbReference type="HOGENOM" id="CLU_081493_1_0_9"/>
<organism evidence="3 4">
    <name type="scientific">Natranaerobius thermophilus (strain ATCC BAA-1301 / DSM 18059 / JW/NM-WN-LF)</name>
    <dbReference type="NCBI Taxonomy" id="457570"/>
    <lineage>
        <taxon>Bacteria</taxon>
        <taxon>Bacillati</taxon>
        <taxon>Bacillota</taxon>
        <taxon>Clostridia</taxon>
        <taxon>Natranaerobiales</taxon>
        <taxon>Natranaerobiaceae</taxon>
        <taxon>Natranaerobius</taxon>
    </lineage>
</organism>
<evidence type="ECO:0000313" key="4">
    <source>
        <dbReference type="Proteomes" id="UP000001683"/>
    </source>
</evidence>
<evidence type="ECO:0000313" key="3">
    <source>
        <dbReference type="EMBL" id="ACB84406.1"/>
    </source>
</evidence>
<keyword evidence="2" id="KW-0012">Acyltransferase</keyword>
<reference evidence="3 4" key="1">
    <citation type="submission" date="2008-04" db="EMBL/GenBank/DDBJ databases">
        <title>Complete sequence of chromosome of Natranaerobius thermophilus JW/NM-WN-LF.</title>
        <authorList>
            <consortium name="US DOE Joint Genome Institute"/>
            <person name="Copeland A."/>
            <person name="Lucas S."/>
            <person name="Lapidus A."/>
            <person name="Glavina del Rio T."/>
            <person name="Dalin E."/>
            <person name="Tice H."/>
            <person name="Bruce D."/>
            <person name="Goodwin L."/>
            <person name="Pitluck S."/>
            <person name="Chertkov O."/>
            <person name="Brettin T."/>
            <person name="Detter J.C."/>
            <person name="Han C."/>
            <person name="Kuske C.R."/>
            <person name="Schmutz J."/>
            <person name="Larimer F."/>
            <person name="Land M."/>
            <person name="Hauser L."/>
            <person name="Kyrpides N."/>
            <person name="Lykidis A."/>
            <person name="Mesbah N.M."/>
            <person name="Wiegel J."/>
        </authorList>
    </citation>
    <scope>NUCLEOTIDE SEQUENCE [LARGE SCALE GENOMIC DNA]</scope>
    <source>
        <strain evidence="4">ATCC BAA-1301 / DSM 18059 / JW/NM-WN-LF</strain>
    </source>
</reference>